<feature type="transmembrane region" description="Helical" evidence="1">
    <location>
        <begin position="6"/>
        <end position="24"/>
    </location>
</feature>
<dbReference type="Proteomes" id="UP000064912">
    <property type="component" value="Chromosome"/>
</dbReference>
<dbReference type="AlphaFoldDB" id="A0A0D6B4R2"/>
<protein>
    <submittedName>
        <fullName evidence="2">Uncharacterized protein</fullName>
    </submittedName>
</protein>
<organism evidence="2 3">
    <name type="scientific">Rhodovulum sulfidophilum</name>
    <name type="common">Rhodobacter sulfidophilus</name>
    <dbReference type="NCBI Taxonomy" id="35806"/>
    <lineage>
        <taxon>Bacteria</taxon>
        <taxon>Pseudomonadati</taxon>
        <taxon>Pseudomonadota</taxon>
        <taxon>Alphaproteobacteria</taxon>
        <taxon>Rhodobacterales</taxon>
        <taxon>Paracoccaceae</taxon>
        <taxon>Rhodovulum</taxon>
    </lineage>
</organism>
<dbReference type="GeneID" id="93539193"/>
<accession>A0A0D6B4R2</accession>
<evidence type="ECO:0000313" key="2">
    <source>
        <dbReference type="EMBL" id="BAQ70066.1"/>
    </source>
</evidence>
<feature type="transmembrane region" description="Helical" evidence="1">
    <location>
        <begin position="70"/>
        <end position="91"/>
    </location>
</feature>
<feature type="transmembrane region" description="Helical" evidence="1">
    <location>
        <begin position="31"/>
        <end position="50"/>
    </location>
</feature>
<reference evidence="2 3" key="1">
    <citation type="submission" date="2015-02" db="EMBL/GenBank/DDBJ databases">
        <title>Genome sequene of Rhodovulum sulfidophilum DSM 2351.</title>
        <authorList>
            <person name="Nagao N."/>
        </authorList>
    </citation>
    <scope>NUCLEOTIDE SEQUENCE [LARGE SCALE GENOMIC DNA]</scope>
    <source>
        <strain evidence="2 3">DSM 2351</strain>
    </source>
</reference>
<name>A0A0D6B4R2_RHOSU</name>
<keyword evidence="1" id="KW-0812">Transmembrane</keyword>
<dbReference type="EMBL" id="AP014800">
    <property type="protein sequence ID" value="BAQ70066.1"/>
    <property type="molecule type" value="Genomic_DNA"/>
</dbReference>
<keyword evidence="1" id="KW-0472">Membrane</keyword>
<dbReference type="KEGG" id="rsu:NHU_02919"/>
<dbReference type="PATRIC" id="fig|35806.4.peg.3000"/>
<proteinExistence type="predicted"/>
<keyword evidence="1" id="KW-1133">Transmembrane helix</keyword>
<dbReference type="eggNOG" id="ENOG5031BZV">
    <property type="taxonomic scope" value="Bacteria"/>
</dbReference>
<dbReference type="RefSeq" id="WP_042460211.1">
    <property type="nucleotide sequence ID" value="NZ_CP015421.1"/>
</dbReference>
<sequence length="96" mass="9689">MTGPTLLLAYGSWAVGPLVAYAALSHGLMRNAIGFTIMFGLYTSSVWAIWGGLKLQATGNGPAVLAPSAVLLPWGAVALVSAVLYALGAWIGGGDG</sequence>
<gene>
    <name evidence="2" type="ORF">NHU_02919</name>
</gene>
<evidence type="ECO:0000313" key="3">
    <source>
        <dbReference type="Proteomes" id="UP000064912"/>
    </source>
</evidence>
<evidence type="ECO:0000256" key="1">
    <source>
        <dbReference type="SAM" id="Phobius"/>
    </source>
</evidence>
<dbReference type="OrthoDB" id="7863273at2"/>